<name>A0A1H6TFS3_9FIRM</name>
<sequence length="105" mass="12360">MKSITQDNHQTKCLSAKSMRFFQQYRIAKILHTANANKIMGIPAMQIFLLAVSIVFQHKSLYMQMNLYPDTLPFGKDTFYRFMNSCHTNAQVHYTAEFQYHPTLY</sequence>
<evidence type="ECO:0000313" key="2">
    <source>
        <dbReference type="EMBL" id="SEI78841.1"/>
    </source>
</evidence>
<keyword evidence="1" id="KW-0812">Transmembrane</keyword>
<evidence type="ECO:0000256" key="1">
    <source>
        <dbReference type="SAM" id="Phobius"/>
    </source>
</evidence>
<reference evidence="2 3" key="1">
    <citation type="submission" date="2016-10" db="EMBL/GenBank/DDBJ databases">
        <authorList>
            <person name="de Groot N.N."/>
        </authorList>
    </citation>
    <scope>NUCLEOTIDE SEQUENCE [LARGE SCALE GENOMIC DNA]</scope>
    <source>
        <strain evidence="2 3">DSM 2179</strain>
    </source>
</reference>
<protein>
    <submittedName>
        <fullName evidence="2">Uncharacterized protein</fullName>
    </submittedName>
</protein>
<evidence type="ECO:0000313" key="3">
    <source>
        <dbReference type="Proteomes" id="UP000199662"/>
    </source>
</evidence>
<gene>
    <name evidence="2" type="ORF">SAMN05660742_10150</name>
</gene>
<keyword evidence="1" id="KW-1133">Transmembrane helix</keyword>
<organism evidence="2 3">
    <name type="scientific">Propionispira arboris</name>
    <dbReference type="NCBI Taxonomy" id="84035"/>
    <lineage>
        <taxon>Bacteria</taxon>
        <taxon>Bacillati</taxon>
        <taxon>Bacillota</taxon>
        <taxon>Negativicutes</taxon>
        <taxon>Selenomonadales</taxon>
        <taxon>Selenomonadaceae</taxon>
        <taxon>Propionispira</taxon>
    </lineage>
</organism>
<keyword evidence="3" id="KW-1185">Reference proteome</keyword>
<dbReference type="EMBL" id="FNZK01000001">
    <property type="protein sequence ID" value="SEI78841.1"/>
    <property type="molecule type" value="Genomic_DNA"/>
</dbReference>
<dbReference type="AlphaFoldDB" id="A0A1H6TFS3"/>
<proteinExistence type="predicted"/>
<dbReference type="STRING" id="84035.SAMN05660742_10150"/>
<keyword evidence="1" id="KW-0472">Membrane</keyword>
<feature type="transmembrane region" description="Helical" evidence="1">
    <location>
        <begin position="39"/>
        <end position="56"/>
    </location>
</feature>
<dbReference type="Proteomes" id="UP000199662">
    <property type="component" value="Unassembled WGS sequence"/>
</dbReference>
<accession>A0A1H6TFS3</accession>